<accession>A0A8B2NW80</accession>
<dbReference type="RefSeq" id="WP_111343852.1">
    <property type="nucleotide sequence ID" value="NZ_QHHQ01000001.1"/>
</dbReference>
<protein>
    <submittedName>
        <fullName evidence="2">Uncharacterized protein</fullName>
    </submittedName>
</protein>
<sequence length="143" mass="15103">MLTFRKLFATLALALAGALAAAPAAPLLAADLPGGAEATQFQFADKLRRGVLVREGILLVRADGCYFTNVEVVNGNPHPVTVAISYRWPGRRGRPLATITALERTTVASGEFLAVDGEGCSGTVGSYYPTLSRSTPTRIISVR</sequence>
<dbReference type="Proteomes" id="UP000249590">
    <property type="component" value="Unassembled WGS sequence"/>
</dbReference>
<evidence type="ECO:0000313" key="2">
    <source>
        <dbReference type="EMBL" id="RAI04397.1"/>
    </source>
</evidence>
<keyword evidence="1" id="KW-0732">Signal</keyword>
<dbReference type="EMBL" id="QHHQ01000001">
    <property type="protein sequence ID" value="RAI04397.1"/>
    <property type="molecule type" value="Genomic_DNA"/>
</dbReference>
<keyword evidence="3" id="KW-1185">Reference proteome</keyword>
<comment type="caution">
    <text evidence="2">The sequence shown here is derived from an EMBL/GenBank/DDBJ whole genome shotgun (WGS) entry which is preliminary data.</text>
</comment>
<feature type="chain" id="PRO_5032473551" evidence="1">
    <location>
        <begin position="30"/>
        <end position="143"/>
    </location>
</feature>
<evidence type="ECO:0000256" key="1">
    <source>
        <dbReference type="SAM" id="SignalP"/>
    </source>
</evidence>
<name>A0A8B2NW80_9HYPH</name>
<evidence type="ECO:0000313" key="3">
    <source>
        <dbReference type="Proteomes" id="UP000249590"/>
    </source>
</evidence>
<reference evidence="2 3" key="1">
    <citation type="submission" date="2018-05" db="EMBL/GenBank/DDBJ databases">
        <title>Acuticoccus sediminis sp. nov., isolated from deep-sea sediment of Indian Ocean.</title>
        <authorList>
            <person name="Liu X."/>
            <person name="Lai Q."/>
            <person name="Du Y."/>
            <person name="Sun F."/>
            <person name="Zhang X."/>
            <person name="Wang S."/>
            <person name="Shao Z."/>
        </authorList>
    </citation>
    <scope>NUCLEOTIDE SEQUENCE [LARGE SCALE GENOMIC DNA]</scope>
    <source>
        <strain evidence="2 3">PTG4-2</strain>
    </source>
</reference>
<proteinExistence type="predicted"/>
<feature type="signal peptide" evidence="1">
    <location>
        <begin position="1"/>
        <end position="29"/>
    </location>
</feature>
<organism evidence="2 3">
    <name type="scientific">Acuticoccus sediminis</name>
    <dbReference type="NCBI Taxonomy" id="2184697"/>
    <lineage>
        <taxon>Bacteria</taxon>
        <taxon>Pseudomonadati</taxon>
        <taxon>Pseudomonadota</taxon>
        <taxon>Alphaproteobacteria</taxon>
        <taxon>Hyphomicrobiales</taxon>
        <taxon>Amorphaceae</taxon>
        <taxon>Acuticoccus</taxon>
    </lineage>
</organism>
<gene>
    <name evidence="2" type="ORF">DLJ53_08145</name>
</gene>
<dbReference type="AlphaFoldDB" id="A0A8B2NW80"/>